<reference evidence="2 3" key="1">
    <citation type="submission" date="2018-06" db="EMBL/GenBank/DDBJ databases">
        <authorList>
            <consortium name="Pathogen Informatics"/>
            <person name="Doyle S."/>
        </authorList>
    </citation>
    <scope>NUCLEOTIDE SEQUENCE [LARGE SCALE GENOMIC DNA]</scope>
    <source>
        <strain evidence="2 3">NCTC8333</strain>
    </source>
</reference>
<evidence type="ECO:0000313" key="2">
    <source>
        <dbReference type="EMBL" id="STO17888.1"/>
    </source>
</evidence>
<evidence type="ECO:0000313" key="3">
    <source>
        <dbReference type="Proteomes" id="UP000254718"/>
    </source>
</evidence>
<dbReference type="PANTHER" id="PTHR13696">
    <property type="entry name" value="P-LOOP CONTAINING NUCLEOSIDE TRIPHOSPHATE HYDROLASE"/>
    <property type="match status" value="1"/>
</dbReference>
<proteinExistence type="predicted"/>
<organism evidence="2 3">
    <name type="scientific">Escherichia coli</name>
    <dbReference type="NCBI Taxonomy" id="562"/>
    <lineage>
        <taxon>Bacteria</taxon>
        <taxon>Pseudomonadati</taxon>
        <taxon>Pseudomonadota</taxon>
        <taxon>Gammaproteobacteria</taxon>
        <taxon>Enterobacterales</taxon>
        <taxon>Enterobacteriaceae</taxon>
        <taxon>Escherichia</taxon>
    </lineage>
</organism>
<dbReference type="Gene3D" id="3.40.50.300">
    <property type="entry name" value="P-loop containing nucleotide triphosphate hydrolases"/>
    <property type="match status" value="1"/>
</dbReference>
<dbReference type="PANTHER" id="PTHR13696:SF96">
    <property type="entry name" value="COBQ_COBB_MIND_PARA NUCLEOTIDE BINDING DOMAIN-CONTAINING PROTEIN"/>
    <property type="match status" value="1"/>
</dbReference>
<dbReference type="Pfam" id="PF01656">
    <property type="entry name" value="CbiA"/>
    <property type="match status" value="1"/>
</dbReference>
<dbReference type="Proteomes" id="UP000254718">
    <property type="component" value="Unassembled WGS sequence"/>
</dbReference>
<gene>
    <name evidence="2" type="ORF">NCTC8333_06130</name>
</gene>
<dbReference type="SUPFAM" id="SSF52540">
    <property type="entry name" value="P-loop containing nucleoside triphosphate hydrolases"/>
    <property type="match status" value="1"/>
</dbReference>
<accession>A0AAX2KIV9</accession>
<dbReference type="InterPro" id="IPR050678">
    <property type="entry name" value="DNA_Partitioning_ATPase"/>
</dbReference>
<dbReference type="CDD" id="cd02042">
    <property type="entry name" value="ParAB_family"/>
    <property type="match status" value="1"/>
</dbReference>
<comment type="caution">
    <text evidence="2">The sequence shown here is derived from an EMBL/GenBank/DDBJ whole genome shotgun (WGS) entry which is preliminary data.</text>
</comment>
<sequence>MGKIITVAGHKGGIGKSTVLCSLCVCVIKKGKTACFLETDSQGSIKDFIEERQANASLSEIPYYECYTDIPAMVQKLAARFDYVFVDTPGMKSPAFVKALSCADIVLTFVEPGSGIEINTLGRLVFRH</sequence>
<name>A0AAX2KIV9_ECOLX</name>
<feature type="domain" description="CobQ/CobB/MinD/ParA nucleotide binding" evidence="1">
    <location>
        <begin position="5"/>
        <end position="52"/>
    </location>
</feature>
<dbReference type="InterPro" id="IPR002586">
    <property type="entry name" value="CobQ/CobB/MinD/ParA_Nub-bd_dom"/>
</dbReference>
<evidence type="ECO:0000259" key="1">
    <source>
        <dbReference type="Pfam" id="PF01656"/>
    </source>
</evidence>
<dbReference type="AlphaFoldDB" id="A0AAX2KIV9"/>
<dbReference type="InterPro" id="IPR027417">
    <property type="entry name" value="P-loop_NTPase"/>
</dbReference>
<dbReference type="EMBL" id="UGFE01000005">
    <property type="protein sequence ID" value="STO17888.1"/>
    <property type="molecule type" value="Genomic_DNA"/>
</dbReference>
<protein>
    <submittedName>
        <fullName evidence="2">YafB protein</fullName>
    </submittedName>
</protein>